<gene>
    <name evidence="2" type="ORF">FS320_39885</name>
</gene>
<reference evidence="2 3" key="1">
    <citation type="journal article" date="2019" name="Syst. Appl. Microbiol.">
        <title>Microvirga tunisiensis sp. nov., a root nodule symbiotic bacterium isolated from Lupinus micranthus and L. luteus grown in Northern Tunisia.</title>
        <authorList>
            <person name="Msaddak A."/>
            <person name="Rejili M."/>
            <person name="Duran D."/>
            <person name="Mars M."/>
            <person name="Palacios J.M."/>
            <person name="Ruiz-Argueso T."/>
            <person name="Rey L."/>
            <person name="Imperial J."/>
        </authorList>
    </citation>
    <scope>NUCLEOTIDE SEQUENCE [LARGE SCALE GENOMIC DNA]</scope>
    <source>
        <strain evidence="2 3">Lmie10</strain>
    </source>
</reference>
<dbReference type="EMBL" id="VOSK01000489">
    <property type="protein sequence ID" value="MPR30929.1"/>
    <property type="molecule type" value="Genomic_DNA"/>
</dbReference>
<dbReference type="Proteomes" id="UP000403266">
    <property type="component" value="Unassembled WGS sequence"/>
</dbReference>
<dbReference type="AlphaFoldDB" id="A0A5N7MWR4"/>
<evidence type="ECO:0000313" key="3">
    <source>
        <dbReference type="Proteomes" id="UP000403266"/>
    </source>
</evidence>
<organism evidence="2 3">
    <name type="scientific">Microvirga tunisiensis</name>
    <dbReference type="NCBI Taxonomy" id="2108360"/>
    <lineage>
        <taxon>Bacteria</taxon>
        <taxon>Pseudomonadati</taxon>
        <taxon>Pseudomonadota</taxon>
        <taxon>Alphaproteobacteria</taxon>
        <taxon>Hyphomicrobiales</taxon>
        <taxon>Methylobacteriaceae</taxon>
        <taxon>Microvirga</taxon>
    </lineage>
</organism>
<dbReference type="SUPFAM" id="SSF51126">
    <property type="entry name" value="Pectin lyase-like"/>
    <property type="match status" value="1"/>
</dbReference>
<dbReference type="RefSeq" id="WP_152717969.1">
    <property type="nucleotide sequence ID" value="NZ_VOSJ01000522.1"/>
</dbReference>
<dbReference type="Gene3D" id="2.160.20.10">
    <property type="entry name" value="Single-stranded right-handed beta-helix, Pectin lyase-like"/>
    <property type="match status" value="1"/>
</dbReference>
<name>A0A5N7MWR4_9HYPH</name>
<feature type="domain" description="Rhamnogalacturonase A/B/Epimerase-like pectate lyase" evidence="1">
    <location>
        <begin position="11"/>
        <end position="111"/>
    </location>
</feature>
<dbReference type="InterPro" id="IPR011050">
    <property type="entry name" value="Pectin_lyase_fold/virulence"/>
</dbReference>
<protein>
    <recommendedName>
        <fullName evidence="1">Rhamnogalacturonase A/B/Epimerase-like pectate lyase domain-containing protein</fullName>
    </recommendedName>
</protein>
<sequence>MIFNVDTPTGDATKDMAAINSAIAAANAYYKSHQSEGQVTVQLATGTYMVSGDPTNPSKGAVELMSGVALVGAGTRDSTIKLVDNFNERINGIVRTELETVENVSMSNLVIDGNRENNTGH</sequence>
<evidence type="ECO:0000259" key="1">
    <source>
        <dbReference type="Pfam" id="PF12708"/>
    </source>
</evidence>
<dbReference type="Pfam" id="PF12708">
    <property type="entry name" value="Pect-lyase_RHGA_epim"/>
    <property type="match status" value="1"/>
</dbReference>
<evidence type="ECO:0000313" key="2">
    <source>
        <dbReference type="EMBL" id="MPR30929.1"/>
    </source>
</evidence>
<keyword evidence="3" id="KW-1185">Reference proteome</keyword>
<proteinExistence type="predicted"/>
<accession>A0A5N7MWR4</accession>
<dbReference type="InterPro" id="IPR012334">
    <property type="entry name" value="Pectin_lyas_fold"/>
</dbReference>
<comment type="caution">
    <text evidence="2">The sequence shown here is derived from an EMBL/GenBank/DDBJ whole genome shotgun (WGS) entry which is preliminary data.</text>
</comment>
<dbReference type="InterPro" id="IPR024535">
    <property type="entry name" value="RHGA/B-epi-like_pectate_lyase"/>
</dbReference>